<comment type="caution">
    <text evidence="5">The sequence shown here is derived from an EMBL/GenBank/DDBJ whole genome shotgun (WGS) entry which is preliminary data.</text>
</comment>
<dbReference type="InterPro" id="IPR050498">
    <property type="entry name" value="Ycf3"/>
</dbReference>
<evidence type="ECO:0008006" key="7">
    <source>
        <dbReference type="Google" id="ProtNLM"/>
    </source>
</evidence>
<keyword evidence="4" id="KW-0732">Signal</keyword>
<accession>A0ABX1EBY2</accession>
<dbReference type="Proteomes" id="UP000787635">
    <property type="component" value="Unassembled WGS sequence"/>
</dbReference>
<feature type="chain" id="PRO_5045971554" description="Tetratricopeptide repeat protein" evidence="4">
    <location>
        <begin position="22"/>
        <end position="188"/>
    </location>
</feature>
<dbReference type="PANTHER" id="PTHR44858:SF1">
    <property type="entry name" value="UDP-N-ACETYLGLUCOSAMINE--PEPTIDE N-ACETYLGLUCOSAMINYLTRANSFERASE SPINDLY-RELATED"/>
    <property type="match status" value="1"/>
</dbReference>
<dbReference type="EMBL" id="JAAVNE010000079">
    <property type="protein sequence ID" value="NKC34348.1"/>
    <property type="molecule type" value="Genomic_DNA"/>
</dbReference>
<evidence type="ECO:0000256" key="4">
    <source>
        <dbReference type="SAM" id="SignalP"/>
    </source>
</evidence>
<gene>
    <name evidence="5" type="ORF">HEQ75_26090</name>
</gene>
<dbReference type="InterPro" id="IPR019734">
    <property type="entry name" value="TPR_rpt"/>
</dbReference>
<dbReference type="InterPro" id="IPR011990">
    <property type="entry name" value="TPR-like_helical_dom_sf"/>
</dbReference>
<dbReference type="SUPFAM" id="SSF48452">
    <property type="entry name" value="TPR-like"/>
    <property type="match status" value="1"/>
</dbReference>
<sequence length="188" mass="20330">MIRALLLALAWLLAMPDPAPAQSPREAARAAELDRLFAALQAAEDSGGAQILETRIRSLWAQAVSPAAALLLRRGQRNLQAEEVAEALEDFDAALVLEPEAAEAWLMRAQANARQGDRIAAARDLQAALRLEPRHFGALLQLSGLQEEAGDFRGALRSLDAVLALHPKLAGGPERRRELLRRAEGDAL</sequence>
<feature type="repeat" description="TPR" evidence="3">
    <location>
        <begin position="68"/>
        <end position="101"/>
    </location>
</feature>
<organism evidence="5 6">
    <name type="scientific">Falsiroseomonas selenitidurans</name>
    <dbReference type="NCBI Taxonomy" id="2716335"/>
    <lineage>
        <taxon>Bacteria</taxon>
        <taxon>Pseudomonadati</taxon>
        <taxon>Pseudomonadota</taxon>
        <taxon>Alphaproteobacteria</taxon>
        <taxon>Acetobacterales</taxon>
        <taxon>Roseomonadaceae</taxon>
        <taxon>Falsiroseomonas</taxon>
    </lineage>
</organism>
<evidence type="ECO:0000256" key="1">
    <source>
        <dbReference type="ARBA" id="ARBA00022737"/>
    </source>
</evidence>
<protein>
    <recommendedName>
        <fullName evidence="7">Tetratricopeptide repeat protein</fullName>
    </recommendedName>
</protein>
<feature type="repeat" description="TPR" evidence="3">
    <location>
        <begin position="102"/>
        <end position="135"/>
    </location>
</feature>
<feature type="signal peptide" evidence="4">
    <location>
        <begin position="1"/>
        <end position="21"/>
    </location>
</feature>
<keyword evidence="1" id="KW-0677">Repeat</keyword>
<proteinExistence type="predicted"/>
<evidence type="ECO:0000256" key="2">
    <source>
        <dbReference type="ARBA" id="ARBA00022803"/>
    </source>
</evidence>
<evidence type="ECO:0000256" key="3">
    <source>
        <dbReference type="PROSITE-ProRule" id="PRU00339"/>
    </source>
</evidence>
<name>A0ABX1EBY2_9PROT</name>
<dbReference type="PROSITE" id="PS50005">
    <property type="entry name" value="TPR"/>
    <property type="match status" value="2"/>
</dbReference>
<dbReference type="Gene3D" id="1.25.40.10">
    <property type="entry name" value="Tetratricopeptide repeat domain"/>
    <property type="match status" value="1"/>
</dbReference>
<evidence type="ECO:0000313" key="5">
    <source>
        <dbReference type="EMBL" id="NKC34348.1"/>
    </source>
</evidence>
<keyword evidence="6" id="KW-1185">Reference proteome</keyword>
<keyword evidence="2 3" id="KW-0802">TPR repeat</keyword>
<reference evidence="5 6" key="1">
    <citation type="submission" date="2020-03" db="EMBL/GenBank/DDBJ databases">
        <title>Roseomonas selenitidurans sp. nov. isolated from urban soil.</title>
        <authorList>
            <person name="Liu H."/>
        </authorList>
    </citation>
    <scope>NUCLEOTIDE SEQUENCE [LARGE SCALE GENOMIC DNA]</scope>
    <source>
        <strain evidence="5 6">BU-1</strain>
    </source>
</reference>
<evidence type="ECO:0000313" key="6">
    <source>
        <dbReference type="Proteomes" id="UP000787635"/>
    </source>
</evidence>
<dbReference type="SMART" id="SM00028">
    <property type="entry name" value="TPR"/>
    <property type="match status" value="3"/>
</dbReference>
<dbReference type="PANTHER" id="PTHR44858">
    <property type="entry name" value="TETRATRICOPEPTIDE REPEAT PROTEIN 6"/>
    <property type="match status" value="1"/>
</dbReference>